<dbReference type="SMART" id="SM00387">
    <property type="entry name" value="HATPase_c"/>
    <property type="match status" value="1"/>
</dbReference>
<organism evidence="14 15">
    <name type="scientific">Elongatibacter sediminis</name>
    <dbReference type="NCBI Taxonomy" id="3119006"/>
    <lineage>
        <taxon>Bacteria</taxon>
        <taxon>Pseudomonadati</taxon>
        <taxon>Pseudomonadota</taxon>
        <taxon>Gammaproteobacteria</taxon>
        <taxon>Chromatiales</taxon>
        <taxon>Wenzhouxiangellaceae</taxon>
        <taxon>Elongatibacter</taxon>
    </lineage>
</organism>
<dbReference type="Gene3D" id="3.40.50.11260">
    <property type="match status" value="1"/>
</dbReference>
<dbReference type="SUPFAM" id="SSF54211">
    <property type="entry name" value="Ribosomal protein S5 domain 2-like"/>
    <property type="match status" value="1"/>
</dbReference>
<feature type="binding site" evidence="11">
    <location>
        <position position="51"/>
    </location>
    <ligand>
        <name>ATP</name>
        <dbReference type="ChEBI" id="CHEBI:30616"/>
    </ligand>
</feature>
<dbReference type="Gene3D" id="3.30.230.80">
    <property type="match status" value="1"/>
</dbReference>
<feature type="binding site" evidence="11">
    <location>
        <position position="191"/>
    </location>
    <ligand>
        <name>ATP</name>
        <dbReference type="ChEBI" id="CHEBI:30616"/>
    </ligand>
</feature>
<dbReference type="SUPFAM" id="SSF110942">
    <property type="entry name" value="HSP90 C-terminal domain"/>
    <property type="match status" value="1"/>
</dbReference>
<evidence type="ECO:0000256" key="12">
    <source>
        <dbReference type="SAM" id="MobiDB-lite"/>
    </source>
</evidence>
<feature type="binding site" evidence="11">
    <location>
        <position position="110"/>
    </location>
    <ligand>
        <name>ATP</name>
        <dbReference type="ChEBI" id="CHEBI:30616"/>
    </ligand>
</feature>
<feature type="region of interest" description="A; substrate-binding" evidence="10">
    <location>
        <begin position="1"/>
        <end position="357"/>
    </location>
</feature>
<comment type="subunit">
    <text evidence="10">Homodimer.</text>
</comment>
<keyword evidence="5 10" id="KW-0067">ATP-binding</keyword>
<dbReference type="CDD" id="cd16927">
    <property type="entry name" value="HATPase_Hsp90-like"/>
    <property type="match status" value="1"/>
</dbReference>
<dbReference type="GO" id="GO:0140662">
    <property type="term" value="F:ATP-dependent protein folding chaperone"/>
    <property type="evidence" value="ECO:0007669"/>
    <property type="project" value="InterPro"/>
</dbReference>
<feature type="binding site" evidence="11">
    <location>
        <position position="55"/>
    </location>
    <ligand>
        <name>ATP</name>
        <dbReference type="ChEBI" id="CHEBI:30616"/>
    </ligand>
</feature>
<dbReference type="GO" id="GO:0016887">
    <property type="term" value="F:ATP hydrolysis activity"/>
    <property type="evidence" value="ECO:0007669"/>
    <property type="project" value="InterPro"/>
</dbReference>
<dbReference type="HAMAP" id="MF_00505">
    <property type="entry name" value="HSP90"/>
    <property type="match status" value="1"/>
</dbReference>
<dbReference type="GO" id="GO:0005737">
    <property type="term" value="C:cytoplasm"/>
    <property type="evidence" value="ECO:0007669"/>
    <property type="project" value="UniProtKB-SubCell"/>
</dbReference>
<evidence type="ECO:0000256" key="4">
    <source>
        <dbReference type="ARBA" id="ARBA00022741"/>
    </source>
</evidence>
<evidence type="ECO:0000259" key="13">
    <source>
        <dbReference type="SMART" id="SM00387"/>
    </source>
</evidence>
<dbReference type="Pfam" id="PF00183">
    <property type="entry name" value="HSP90"/>
    <property type="match status" value="1"/>
</dbReference>
<keyword evidence="3 10" id="KW-0963">Cytoplasm</keyword>
<keyword evidence="4 10" id="KW-0547">Nucleotide-binding</keyword>
<evidence type="ECO:0000256" key="1">
    <source>
        <dbReference type="ARBA" id="ARBA00004496"/>
    </source>
</evidence>
<dbReference type="NCBIfam" id="NF003555">
    <property type="entry name" value="PRK05218.1"/>
    <property type="match status" value="1"/>
</dbReference>
<dbReference type="Gene3D" id="3.30.565.10">
    <property type="entry name" value="Histidine kinase-like ATPase, C-terminal domain"/>
    <property type="match status" value="1"/>
</dbReference>
<comment type="caution">
    <text evidence="10">Lacks conserved residue(s) required for the propagation of feature annotation.</text>
</comment>
<evidence type="ECO:0000256" key="9">
    <source>
        <dbReference type="ARBA" id="ARBA00070675"/>
    </source>
</evidence>
<dbReference type="PIRSF" id="PIRSF002583">
    <property type="entry name" value="Hsp90"/>
    <property type="match status" value="1"/>
</dbReference>
<evidence type="ECO:0000313" key="15">
    <source>
        <dbReference type="Proteomes" id="UP001359886"/>
    </source>
</evidence>
<dbReference type="InterPro" id="IPR036890">
    <property type="entry name" value="HATPase_C_sf"/>
</dbReference>
<feature type="binding site" evidence="11">
    <location>
        <position position="97"/>
    </location>
    <ligand>
        <name>ATP</name>
        <dbReference type="ChEBI" id="CHEBI:30616"/>
    </ligand>
</feature>
<dbReference type="PROSITE" id="PS00298">
    <property type="entry name" value="HSP90"/>
    <property type="match status" value="1"/>
</dbReference>
<keyword evidence="15" id="KW-1185">Reference proteome</keyword>
<feature type="domain" description="Histidine kinase/HSP90-like ATPase" evidence="13">
    <location>
        <begin position="44"/>
        <end position="201"/>
    </location>
</feature>
<dbReference type="Gene3D" id="1.20.120.790">
    <property type="entry name" value="Heat shock protein 90, C-terminal domain"/>
    <property type="match status" value="1"/>
</dbReference>
<evidence type="ECO:0000256" key="2">
    <source>
        <dbReference type="ARBA" id="ARBA00008239"/>
    </source>
</evidence>
<dbReference type="RefSeq" id="WP_354694893.1">
    <property type="nucleotide sequence ID" value="NZ_JAZHOG010000004.1"/>
</dbReference>
<sequence length="653" mass="72890">MSSSNASADKTSSPDATGSAPEVHAFQAETRQVMRLMVHSLYSNKEIFLRELISNASDALDRLRFAGLQNPEWLQGDSDLRIEIEADTESGTLTVRDNGIGMTREEVLENIGTIAHSGTRRFLEQLEAGQKADRQQIGQFGVGFYSAFIVADSVTLLTRKAGTAPEQGVRWVSDGEGEFSIETADVPGRGTSVVLQLKEDEKEFLQHWNLKQLVQRYSDHVGFPIHLRRDPQPDGDKAGEDGEWEQVNTATALWALPRNELSDSDYQGFYKHLTHDVDDPLCWAHNTVEGAQSYTTLLYVPRKAPFDLALQRDERHGLRLYVNRVFIMDAAQHLLPHYLRFVRGVVDSQDLPLNVSRELLQENVLVDRIRAAVVRRSLDMIGKLNEAGGDEYAAFWKEFGTVLKEGVVEDPDNRERILPLLRFESTRDADPADMTDLPAYVERMTEGQDAIYFITAEHAQAAANSPHLEVFRKNGIEVLLMSDRVDEWMMSYLHEFDGKPFKSVAKGDIDLGKLSQSSPDADEGEPESGQLDEDLIQRIDACLGDRVSAVRASQRLTDSASCLVLGEGEMALHLQKMLQQAGQPVPGTEPILELNASHPLVERLAVESDEERFEMLSVLLYEQALLAEGGSLEDPAGFVRRMNRLMTVGPATD</sequence>
<dbReference type="InterPro" id="IPR001404">
    <property type="entry name" value="Hsp90_fam"/>
</dbReference>
<evidence type="ECO:0000256" key="6">
    <source>
        <dbReference type="ARBA" id="ARBA00023016"/>
    </source>
</evidence>
<keyword evidence="7 10" id="KW-0143">Chaperone</keyword>
<evidence type="ECO:0000256" key="3">
    <source>
        <dbReference type="ARBA" id="ARBA00022490"/>
    </source>
</evidence>
<dbReference type="InterPro" id="IPR020575">
    <property type="entry name" value="Hsp90_N"/>
</dbReference>
<dbReference type="InterPro" id="IPR003594">
    <property type="entry name" value="HATPase_dom"/>
</dbReference>
<reference evidence="14 15" key="1">
    <citation type="submission" date="2024-02" db="EMBL/GenBank/DDBJ databases">
        <title>A novel Wenzhouxiangellaceae bacterium, isolated from coastal sediments.</title>
        <authorList>
            <person name="Du Z.-J."/>
            <person name="Ye Y.-Q."/>
            <person name="Zhang X.-Y."/>
        </authorList>
    </citation>
    <scope>NUCLEOTIDE SEQUENCE [LARGE SCALE GENOMIC DNA]</scope>
    <source>
        <strain evidence="14 15">CH-27</strain>
    </source>
</reference>
<name>A0AAW9RIT7_9GAMM</name>
<dbReference type="Proteomes" id="UP001359886">
    <property type="component" value="Unassembled WGS sequence"/>
</dbReference>
<comment type="similarity">
    <text evidence="2 10">Belongs to the heat shock protein 90 family.</text>
</comment>
<dbReference type="FunFam" id="3.30.565.10:FF:000009">
    <property type="entry name" value="Molecular chaperone HtpG"/>
    <property type="match status" value="1"/>
</dbReference>
<feature type="compositionally biased region" description="Low complexity" evidence="12">
    <location>
        <begin position="1"/>
        <end position="13"/>
    </location>
</feature>
<comment type="function">
    <text evidence="8 10">Molecular chaperone. Has ATPase activity.</text>
</comment>
<evidence type="ECO:0000256" key="11">
    <source>
        <dbReference type="PIRSR" id="PIRSR002583-1"/>
    </source>
</evidence>
<evidence type="ECO:0000256" key="8">
    <source>
        <dbReference type="ARBA" id="ARBA00058590"/>
    </source>
</evidence>
<protein>
    <recommendedName>
        <fullName evidence="9 10">Chaperone protein HtpG</fullName>
    </recommendedName>
    <alternativeName>
        <fullName evidence="10">Heat shock protein HtpG</fullName>
    </alternativeName>
    <alternativeName>
        <fullName evidence="10">High temperature protein G</fullName>
    </alternativeName>
</protein>
<comment type="subcellular location">
    <subcellularLocation>
        <location evidence="1 10">Cytoplasm</location>
    </subcellularLocation>
</comment>
<dbReference type="FunFam" id="3.30.230.80:FF:000002">
    <property type="entry name" value="Molecular chaperone HtpG"/>
    <property type="match status" value="1"/>
</dbReference>
<evidence type="ECO:0000313" key="14">
    <source>
        <dbReference type="EMBL" id="MEJ8567576.1"/>
    </source>
</evidence>
<dbReference type="InterPro" id="IPR037196">
    <property type="entry name" value="HSP90_C"/>
</dbReference>
<feature type="binding site" evidence="11">
    <location>
        <begin position="117"/>
        <end position="118"/>
    </location>
    <ligand>
        <name>ATP</name>
        <dbReference type="ChEBI" id="CHEBI:30616"/>
    </ligand>
</feature>
<accession>A0AAW9RIT7</accession>
<evidence type="ECO:0000256" key="5">
    <source>
        <dbReference type="ARBA" id="ARBA00022840"/>
    </source>
</evidence>
<keyword evidence="6 10" id="KW-0346">Stress response</keyword>
<dbReference type="InterPro" id="IPR020568">
    <property type="entry name" value="Ribosomal_Su5_D2-typ_SF"/>
</dbReference>
<evidence type="ECO:0000256" key="10">
    <source>
        <dbReference type="HAMAP-Rule" id="MF_00505"/>
    </source>
</evidence>
<dbReference type="PRINTS" id="PR00775">
    <property type="entry name" value="HEATSHOCK90"/>
</dbReference>
<evidence type="ECO:0000256" key="7">
    <source>
        <dbReference type="ARBA" id="ARBA00023186"/>
    </source>
</evidence>
<feature type="binding site" evidence="11">
    <location>
        <begin position="139"/>
        <end position="144"/>
    </location>
    <ligand>
        <name>ATP</name>
        <dbReference type="ChEBI" id="CHEBI:30616"/>
    </ligand>
</feature>
<feature type="region of interest" description="Disordered" evidence="12">
    <location>
        <begin position="1"/>
        <end position="21"/>
    </location>
</feature>
<dbReference type="EMBL" id="JAZHOG010000004">
    <property type="protein sequence ID" value="MEJ8567576.1"/>
    <property type="molecule type" value="Genomic_DNA"/>
</dbReference>
<dbReference type="GO" id="GO:0005524">
    <property type="term" value="F:ATP binding"/>
    <property type="evidence" value="ECO:0007669"/>
    <property type="project" value="UniProtKB-UniRule"/>
</dbReference>
<dbReference type="AlphaFoldDB" id="A0AAW9RIT7"/>
<comment type="caution">
    <text evidence="14">The sequence shown here is derived from an EMBL/GenBank/DDBJ whole genome shotgun (WGS) entry which is preliminary data.</text>
</comment>
<dbReference type="GO" id="GO:0051082">
    <property type="term" value="F:unfolded protein binding"/>
    <property type="evidence" value="ECO:0007669"/>
    <property type="project" value="UniProtKB-UniRule"/>
</dbReference>
<dbReference type="SUPFAM" id="SSF55874">
    <property type="entry name" value="ATPase domain of HSP90 chaperone/DNA topoisomerase II/histidine kinase"/>
    <property type="match status" value="1"/>
</dbReference>
<feature type="binding site" evidence="11">
    <location>
        <position position="357"/>
    </location>
    <ligand>
        <name>ATP</name>
        <dbReference type="ChEBI" id="CHEBI:30616"/>
    </ligand>
</feature>
<feature type="binding site" evidence="11">
    <location>
        <position position="102"/>
    </location>
    <ligand>
        <name>ATP</name>
        <dbReference type="ChEBI" id="CHEBI:30616"/>
    </ligand>
</feature>
<proteinExistence type="inferred from homology"/>
<dbReference type="PANTHER" id="PTHR11528">
    <property type="entry name" value="HEAT SHOCK PROTEIN 90 FAMILY MEMBER"/>
    <property type="match status" value="1"/>
</dbReference>
<feature type="region of interest" description="C" evidence="10">
    <location>
        <begin position="577"/>
        <end position="653"/>
    </location>
</feature>
<dbReference type="Pfam" id="PF13589">
    <property type="entry name" value="HATPase_c_3"/>
    <property type="match status" value="1"/>
</dbReference>
<gene>
    <name evidence="10 14" type="primary">htpG</name>
    <name evidence="14" type="ORF">V3330_08050</name>
</gene>
<dbReference type="InterPro" id="IPR019805">
    <property type="entry name" value="Heat_shock_protein_90_CS"/>
</dbReference>